<accession>A0AC60QEY1</accession>
<proteinExistence type="predicted"/>
<name>A0AC60QEY1_IXOPE</name>
<comment type="caution">
    <text evidence="1">The sequence shown here is derived from an EMBL/GenBank/DDBJ whole genome shotgun (WGS) entry which is preliminary data.</text>
</comment>
<sequence length="840" mass="88660">MKSSLVFRDQVAAMGSWFELWNPCEQTVGLYSLLRRLGPTQARFLALVLDRSLANCTELHQRERHANDPAYIERLSREPREQALGQLLGLLPLLSPGNQEAKAAYLSLIPQVLAHALDCRPPLLVEGARQLLSYSLIHPAISSRDDRRLLTLWLRHLEERISASRYQDHVAPMPDAPTPPNGSLVDPLGGGGGGAGGRPGSLDSWNTEGGFGALNGNYGPNLNGFGLSLGGAGGSLPPGLDSSHVALHPSNSVLSSSPFSPVDRTGSPLSQPALKRSSSLTPPCSATNPMHQSQQQQQGFGPGRIPGPPQPLSAGDWRCAPPPRDADGGTGAPPLSPQSSVASSGSEGHGPEDGPPRSSFGLDGAGMRGCFKEACFSSGWCADVPGWLKSLRLHKYAYLFANMSYDEMMNLTEDKLEAQNVTKGARHKIVLSIRKLKERPDTLRLLEKNLQEEGDIRTALVELRAMLQTPMKCSSCVGEGGDPRDSCPPSAAAEGGPPPRPAPSAPSGGSFSSSSSPEEEEEEESPPSSLDSSSRPSPPSSPLEGSRAKVAAGEVGGTGAPAEPGGDAAEEDLPGLFTRLVGKVCTNILVSLRTDDDCLNLFLMLVDKCLSHEAFSPTQKRRLFSWKQQVQKVWHPLPPRRSLDARHARGRWCGAPPPLVGGGDFGGPLGPLGGPSCLAPGPTRALALGAHPGGPVPPQAVGRAPLGRPPLAGLFFGGDVGGGGNPLAMVIKRPSLQEHLNKPHIQIQRTHSAPVRPSPVVAAASLYKQQVAAAAAAGRAADNSANDPEINNRLESLCLSVTEHALGGSEHLGTCAARFKTFIAFHQHVLIELHRSALEC</sequence>
<evidence type="ECO:0000313" key="2">
    <source>
        <dbReference type="Proteomes" id="UP000805193"/>
    </source>
</evidence>
<protein>
    <submittedName>
        <fullName evidence="1">Uncharacterized protein</fullName>
    </submittedName>
</protein>
<dbReference type="EMBL" id="JABSTQ010009124">
    <property type="protein sequence ID" value="KAG0432704.1"/>
    <property type="molecule type" value="Genomic_DNA"/>
</dbReference>
<organism evidence="1 2">
    <name type="scientific">Ixodes persulcatus</name>
    <name type="common">Taiga tick</name>
    <dbReference type="NCBI Taxonomy" id="34615"/>
    <lineage>
        <taxon>Eukaryota</taxon>
        <taxon>Metazoa</taxon>
        <taxon>Ecdysozoa</taxon>
        <taxon>Arthropoda</taxon>
        <taxon>Chelicerata</taxon>
        <taxon>Arachnida</taxon>
        <taxon>Acari</taxon>
        <taxon>Parasitiformes</taxon>
        <taxon>Ixodida</taxon>
        <taxon>Ixodoidea</taxon>
        <taxon>Ixodidae</taxon>
        <taxon>Ixodinae</taxon>
        <taxon>Ixodes</taxon>
    </lineage>
</organism>
<evidence type="ECO:0000313" key="1">
    <source>
        <dbReference type="EMBL" id="KAG0432704.1"/>
    </source>
</evidence>
<gene>
    <name evidence="1" type="ORF">HPB47_020572</name>
</gene>
<reference evidence="1 2" key="1">
    <citation type="journal article" date="2020" name="Cell">
        <title>Large-Scale Comparative Analyses of Tick Genomes Elucidate Their Genetic Diversity and Vector Capacities.</title>
        <authorList>
            <consortium name="Tick Genome and Microbiome Consortium (TIGMIC)"/>
            <person name="Jia N."/>
            <person name="Wang J."/>
            <person name="Shi W."/>
            <person name="Du L."/>
            <person name="Sun Y."/>
            <person name="Zhan W."/>
            <person name="Jiang J.F."/>
            <person name="Wang Q."/>
            <person name="Zhang B."/>
            <person name="Ji P."/>
            <person name="Bell-Sakyi L."/>
            <person name="Cui X.M."/>
            <person name="Yuan T.T."/>
            <person name="Jiang B.G."/>
            <person name="Yang W.F."/>
            <person name="Lam T.T."/>
            <person name="Chang Q.C."/>
            <person name="Ding S.J."/>
            <person name="Wang X.J."/>
            <person name="Zhu J.G."/>
            <person name="Ruan X.D."/>
            <person name="Zhao L."/>
            <person name="Wei J.T."/>
            <person name="Ye R.Z."/>
            <person name="Que T.C."/>
            <person name="Du C.H."/>
            <person name="Zhou Y.H."/>
            <person name="Cheng J.X."/>
            <person name="Dai P.F."/>
            <person name="Guo W.B."/>
            <person name="Han X.H."/>
            <person name="Huang E.J."/>
            <person name="Li L.F."/>
            <person name="Wei W."/>
            <person name="Gao Y.C."/>
            <person name="Liu J.Z."/>
            <person name="Shao H.Z."/>
            <person name="Wang X."/>
            <person name="Wang C.C."/>
            <person name="Yang T.C."/>
            <person name="Huo Q.B."/>
            <person name="Li W."/>
            <person name="Chen H.Y."/>
            <person name="Chen S.E."/>
            <person name="Zhou L.G."/>
            <person name="Ni X.B."/>
            <person name="Tian J.H."/>
            <person name="Sheng Y."/>
            <person name="Liu T."/>
            <person name="Pan Y.S."/>
            <person name="Xia L.Y."/>
            <person name="Li J."/>
            <person name="Zhao F."/>
            <person name="Cao W.C."/>
        </authorList>
    </citation>
    <scope>NUCLEOTIDE SEQUENCE [LARGE SCALE GENOMIC DNA]</scope>
    <source>
        <strain evidence="1">Iper-2018</strain>
    </source>
</reference>
<dbReference type="Proteomes" id="UP000805193">
    <property type="component" value="Unassembled WGS sequence"/>
</dbReference>
<keyword evidence="2" id="KW-1185">Reference proteome</keyword>